<reference evidence="1" key="1">
    <citation type="submission" date="2020-05" db="EMBL/GenBank/DDBJ databases">
        <authorList>
            <person name="Chiriac C."/>
            <person name="Salcher M."/>
            <person name="Ghai R."/>
            <person name="Kavagutti S V."/>
        </authorList>
    </citation>
    <scope>NUCLEOTIDE SEQUENCE</scope>
</reference>
<dbReference type="EMBL" id="CAFBMC010000065">
    <property type="protein sequence ID" value="CAB4904292.1"/>
    <property type="molecule type" value="Genomic_DNA"/>
</dbReference>
<dbReference type="AlphaFoldDB" id="A0A6J7G7A9"/>
<protein>
    <submittedName>
        <fullName evidence="1">Unannotated protein</fullName>
    </submittedName>
</protein>
<sequence length="235" mass="25934">MLKQIDALSGPEIVDVIVVDQSRLTSTFLQGLPRVSEVISFPLDEDQAAILGHDHPSSLNRALRQINFRTSHVLVMDSDCFPIDGSWISHLQNVTLASDPSYGSLSHPCLMCFPVSCAASLDFSQGISTIGIDTGRLVALQISQLGLPINWAKPTVANHGYRGHYYLEGSTYHHGSASFVSSSDPRLTRQVDARREQSYKKKIAAGNYHFSLLDLLGYKLAGLRRKITRVLKKAR</sequence>
<accession>A0A6J7G7A9</accession>
<gene>
    <name evidence="1" type="ORF">UFOPK3495_01156</name>
</gene>
<proteinExistence type="predicted"/>
<organism evidence="1">
    <name type="scientific">freshwater metagenome</name>
    <dbReference type="NCBI Taxonomy" id="449393"/>
    <lineage>
        <taxon>unclassified sequences</taxon>
        <taxon>metagenomes</taxon>
        <taxon>ecological metagenomes</taxon>
    </lineage>
</organism>
<evidence type="ECO:0000313" key="1">
    <source>
        <dbReference type="EMBL" id="CAB4904292.1"/>
    </source>
</evidence>
<name>A0A6J7G7A9_9ZZZZ</name>